<dbReference type="InterPro" id="IPR011060">
    <property type="entry name" value="RibuloseP-bd_barrel"/>
</dbReference>
<sequence>MLSRFKQLFSQKFPIIGMIHVGALPGTPLYSGDFDETVNKAVREAEIYAENGIDGLMIENMHDVPYVQSCHLGPETVACMTRLATAVREATRRAAVPCGVQILACGNREALAVAKAAGLDFIRAEGYVFGHVADEGYTDANAGLVLRYRKAIDAERVLVLTDIKKKHSSHAITEDVSLVDTAKAAEFFISDGLILTGSSTGSETSVEEVQSLRNKTRLPLIIGSGVSVENIDRYWNAADAAIVGSHFKDGGNWQNELSGSRVDALMKKLAGIRN</sequence>
<dbReference type="InterPro" id="IPR005137">
    <property type="entry name" value="BtpA"/>
</dbReference>
<dbReference type="EMBL" id="HBUE01125676">
    <property type="protein sequence ID" value="CAG6494646.1"/>
    <property type="molecule type" value="Transcribed_RNA"/>
</dbReference>
<evidence type="ECO:0000313" key="2">
    <source>
        <dbReference type="EMBL" id="CAG6494646.1"/>
    </source>
</evidence>
<organism evidence="2">
    <name type="scientific">Culex pipiens</name>
    <name type="common">House mosquito</name>
    <dbReference type="NCBI Taxonomy" id="7175"/>
    <lineage>
        <taxon>Eukaryota</taxon>
        <taxon>Metazoa</taxon>
        <taxon>Ecdysozoa</taxon>
        <taxon>Arthropoda</taxon>
        <taxon>Hexapoda</taxon>
        <taxon>Insecta</taxon>
        <taxon>Pterygota</taxon>
        <taxon>Neoptera</taxon>
        <taxon>Endopterygota</taxon>
        <taxon>Diptera</taxon>
        <taxon>Nematocera</taxon>
        <taxon>Culicoidea</taxon>
        <taxon>Culicidae</taxon>
        <taxon>Culicinae</taxon>
        <taxon>Culicini</taxon>
        <taxon>Culex</taxon>
        <taxon>Culex</taxon>
    </lineage>
</organism>
<name>A0A8D8CPU6_CULPI</name>
<dbReference type="PANTHER" id="PTHR21381">
    <property type="entry name" value="ZGC:162297"/>
    <property type="match status" value="1"/>
</dbReference>
<dbReference type="InterPro" id="IPR013785">
    <property type="entry name" value="Aldolase_TIM"/>
</dbReference>
<dbReference type="EMBL" id="HBUE01293563">
    <property type="protein sequence ID" value="CAG6575204.1"/>
    <property type="molecule type" value="Transcribed_RNA"/>
</dbReference>
<dbReference type="Gene3D" id="3.20.20.70">
    <property type="entry name" value="Aldolase class I"/>
    <property type="match status" value="1"/>
</dbReference>
<dbReference type="PIRSF" id="PIRSF005956">
    <property type="entry name" value="BtpA"/>
    <property type="match status" value="1"/>
</dbReference>
<dbReference type="EMBL" id="HBUE01187780">
    <property type="protein sequence ID" value="CAG6523532.1"/>
    <property type="molecule type" value="Transcribed_RNA"/>
</dbReference>
<dbReference type="SUPFAM" id="SSF51366">
    <property type="entry name" value="Ribulose-phoshate binding barrel"/>
    <property type="match status" value="1"/>
</dbReference>
<reference evidence="2" key="1">
    <citation type="submission" date="2021-05" db="EMBL/GenBank/DDBJ databases">
        <authorList>
            <person name="Alioto T."/>
            <person name="Alioto T."/>
            <person name="Gomez Garrido J."/>
        </authorList>
    </citation>
    <scope>NUCLEOTIDE SEQUENCE</scope>
</reference>
<dbReference type="Pfam" id="PF03437">
    <property type="entry name" value="BtpA"/>
    <property type="match status" value="1"/>
</dbReference>
<proteinExistence type="inferred from homology"/>
<dbReference type="AlphaFoldDB" id="A0A8D8CPU6"/>
<accession>A0A8D8CPU6</accession>
<dbReference type="NCBIfam" id="TIGR00259">
    <property type="entry name" value="thylakoid_BtpA"/>
    <property type="match status" value="1"/>
</dbReference>
<dbReference type="PANTHER" id="PTHR21381:SF3">
    <property type="entry name" value="SGC REGION PROTEIN SGCQ-RELATED"/>
    <property type="match status" value="1"/>
</dbReference>
<evidence type="ECO:0000256" key="1">
    <source>
        <dbReference type="ARBA" id="ARBA00006007"/>
    </source>
</evidence>
<protein>
    <submittedName>
        <fullName evidence="2">Uncharacterized protein F13E9.13, mitochondrial</fullName>
    </submittedName>
</protein>
<comment type="similarity">
    <text evidence="1">Belongs to the BtpA family.</text>
</comment>